<gene>
    <name evidence="2" type="ORF">HJG60_011601</name>
</gene>
<sequence>MCFLSACFFSWCMFMTVTKMDFCVPTSPLDSLLPWLVLSSRMFDHFSGAMHHFKALFLVSGLNSMAGMYWNGLMTPLSLAQINSITCETEDQLLSKQTLGDTGMGLGGGGAGNVLEEPSAQ</sequence>
<comment type="caution">
    <text evidence="2">The sequence shown here is derived from an EMBL/GenBank/DDBJ whole genome shotgun (WGS) entry which is preliminary data.</text>
</comment>
<accession>A0A834E1A4</accession>
<protein>
    <submittedName>
        <fullName evidence="2">Uncharacterized protein</fullName>
    </submittedName>
</protein>
<proteinExistence type="predicted"/>
<feature type="chain" id="PRO_5032602403" evidence="1">
    <location>
        <begin position="20"/>
        <end position="121"/>
    </location>
</feature>
<dbReference type="AlphaFoldDB" id="A0A834E1A4"/>
<keyword evidence="1" id="KW-0732">Signal</keyword>
<evidence type="ECO:0000313" key="3">
    <source>
        <dbReference type="Proteomes" id="UP000664940"/>
    </source>
</evidence>
<evidence type="ECO:0000313" key="2">
    <source>
        <dbReference type="EMBL" id="KAF6099876.1"/>
    </source>
</evidence>
<dbReference type="EMBL" id="JABVXQ010000007">
    <property type="protein sequence ID" value="KAF6099876.1"/>
    <property type="molecule type" value="Genomic_DNA"/>
</dbReference>
<evidence type="ECO:0000256" key="1">
    <source>
        <dbReference type="SAM" id="SignalP"/>
    </source>
</evidence>
<dbReference type="Proteomes" id="UP000664940">
    <property type="component" value="Unassembled WGS sequence"/>
</dbReference>
<organism evidence="2 3">
    <name type="scientific">Phyllostomus discolor</name>
    <name type="common">pale spear-nosed bat</name>
    <dbReference type="NCBI Taxonomy" id="89673"/>
    <lineage>
        <taxon>Eukaryota</taxon>
        <taxon>Metazoa</taxon>
        <taxon>Chordata</taxon>
        <taxon>Craniata</taxon>
        <taxon>Vertebrata</taxon>
        <taxon>Euteleostomi</taxon>
        <taxon>Mammalia</taxon>
        <taxon>Eutheria</taxon>
        <taxon>Laurasiatheria</taxon>
        <taxon>Chiroptera</taxon>
        <taxon>Yangochiroptera</taxon>
        <taxon>Phyllostomidae</taxon>
        <taxon>Phyllostominae</taxon>
        <taxon>Phyllostomus</taxon>
    </lineage>
</organism>
<feature type="signal peptide" evidence="1">
    <location>
        <begin position="1"/>
        <end position="19"/>
    </location>
</feature>
<reference evidence="2 3" key="1">
    <citation type="journal article" date="2020" name="Nature">
        <title>Six reference-quality genomes reveal evolution of bat adaptations.</title>
        <authorList>
            <person name="Jebb D."/>
            <person name="Huang Z."/>
            <person name="Pippel M."/>
            <person name="Hughes G.M."/>
            <person name="Lavrichenko K."/>
            <person name="Devanna P."/>
            <person name="Winkler S."/>
            <person name="Jermiin L.S."/>
            <person name="Skirmuntt E.C."/>
            <person name="Katzourakis A."/>
            <person name="Burkitt-Gray L."/>
            <person name="Ray D.A."/>
            <person name="Sullivan K.A.M."/>
            <person name="Roscito J.G."/>
            <person name="Kirilenko B.M."/>
            <person name="Davalos L.M."/>
            <person name="Corthals A.P."/>
            <person name="Power M.L."/>
            <person name="Jones G."/>
            <person name="Ransome R.D."/>
            <person name="Dechmann D.K.N."/>
            <person name="Locatelli A.G."/>
            <person name="Puechmaille S.J."/>
            <person name="Fedrigo O."/>
            <person name="Jarvis E.D."/>
            <person name="Hiller M."/>
            <person name="Vernes S.C."/>
            <person name="Myers E.W."/>
            <person name="Teeling E.C."/>
        </authorList>
    </citation>
    <scope>NUCLEOTIDE SEQUENCE [LARGE SCALE GENOMIC DNA]</scope>
    <source>
        <strain evidence="2">Bat1K_MPI-CBG_1</strain>
    </source>
</reference>
<name>A0A834E1A4_9CHIR</name>